<feature type="domain" description="FAD dependent oxidoreductase" evidence="1">
    <location>
        <begin position="3"/>
        <end position="325"/>
    </location>
</feature>
<dbReference type="RefSeq" id="WP_343909356.1">
    <property type="nucleotide sequence ID" value="NZ_BAAAGE010000001.1"/>
</dbReference>
<protein>
    <submittedName>
        <fullName evidence="2">FAD-dependent oxidoreductase</fullName>
    </submittedName>
</protein>
<accession>A0ABN1IES3</accession>
<dbReference type="Proteomes" id="UP001501758">
    <property type="component" value="Unassembled WGS sequence"/>
</dbReference>
<dbReference type="InterPro" id="IPR036188">
    <property type="entry name" value="FAD/NAD-bd_sf"/>
</dbReference>
<dbReference type="Pfam" id="PF01266">
    <property type="entry name" value="DAO"/>
    <property type="match status" value="1"/>
</dbReference>
<name>A0ABN1IES3_9FLAO</name>
<evidence type="ECO:0000313" key="3">
    <source>
        <dbReference type="Proteomes" id="UP001501758"/>
    </source>
</evidence>
<dbReference type="PANTHER" id="PTHR13847">
    <property type="entry name" value="SARCOSINE DEHYDROGENASE-RELATED"/>
    <property type="match status" value="1"/>
</dbReference>
<dbReference type="Gene3D" id="3.30.9.10">
    <property type="entry name" value="D-Amino Acid Oxidase, subunit A, domain 2"/>
    <property type="match status" value="1"/>
</dbReference>
<proteinExistence type="predicted"/>
<evidence type="ECO:0000313" key="2">
    <source>
        <dbReference type="EMBL" id="GAA0711228.1"/>
    </source>
</evidence>
<evidence type="ECO:0000259" key="1">
    <source>
        <dbReference type="Pfam" id="PF01266"/>
    </source>
</evidence>
<dbReference type="SUPFAM" id="SSF51971">
    <property type="entry name" value="Nucleotide-binding domain"/>
    <property type="match status" value="1"/>
</dbReference>
<dbReference type="EMBL" id="BAAAGE010000001">
    <property type="protein sequence ID" value="GAA0711228.1"/>
    <property type="molecule type" value="Genomic_DNA"/>
</dbReference>
<gene>
    <name evidence="2" type="ORF">GCM10009430_00510</name>
</gene>
<reference evidence="2 3" key="1">
    <citation type="journal article" date="2019" name="Int. J. Syst. Evol. Microbiol.">
        <title>The Global Catalogue of Microorganisms (GCM) 10K type strain sequencing project: providing services to taxonomists for standard genome sequencing and annotation.</title>
        <authorList>
            <consortium name="The Broad Institute Genomics Platform"/>
            <consortium name="The Broad Institute Genome Sequencing Center for Infectious Disease"/>
            <person name="Wu L."/>
            <person name="Ma J."/>
        </authorList>
    </citation>
    <scope>NUCLEOTIDE SEQUENCE [LARGE SCALE GENOMIC DNA]</scope>
    <source>
        <strain evidence="2 3">JCM 15974</strain>
    </source>
</reference>
<dbReference type="InterPro" id="IPR006076">
    <property type="entry name" value="FAD-dep_OxRdtase"/>
</dbReference>
<sequence>MKDFIIVGFGLAGLSFAEILDRNQKSYVVFENNSELSSRVAGGLYNPVILKRFTPAWMASEQLALALSVYKNVEKQLNESFITELPVLRRFNTVEEQNLWFTACDKPILNEFLSSDLVKNENVALDIPFQFGQVKHTGRIEVKKMLCSYLSYIETRQLLFKESFEHTALDVQEDYVSYKGIRAKNIIFCEGYGLRNNPFFNYLPLQGNKGEYIIIKSKDLQLQEAVKSSIFIIPLGGDLYKVGATYNRDDKTSVVTELAKEELRMKLDRFLNVDYEIVDQVAGIRPTTKDRRPFVGTHREHLNLHIINGLGSRGILIGPYAAKGLYDYITKSTPLHTEIDIKRFD</sequence>
<organism evidence="2 3">
    <name type="scientific">Aquimarina litoralis</name>
    <dbReference type="NCBI Taxonomy" id="584605"/>
    <lineage>
        <taxon>Bacteria</taxon>
        <taxon>Pseudomonadati</taxon>
        <taxon>Bacteroidota</taxon>
        <taxon>Flavobacteriia</taxon>
        <taxon>Flavobacteriales</taxon>
        <taxon>Flavobacteriaceae</taxon>
        <taxon>Aquimarina</taxon>
    </lineage>
</organism>
<comment type="caution">
    <text evidence="2">The sequence shown here is derived from an EMBL/GenBank/DDBJ whole genome shotgun (WGS) entry which is preliminary data.</text>
</comment>
<dbReference type="Gene3D" id="3.50.50.60">
    <property type="entry name" value="FAD/NAD(P)-binding domain"/>
    <property type="match status" value="1"/>
</dbReference>
<keyword evidence="3" id="KW-1185">Reference proteome</keyword>